<organism evidence="1 2">
    <name type="scientific">Brassica carinata</name>
    <name type="common">Ethiopian mustard</name>
    <name type="synonym">Abyssinian cabbage</name>
    <dbReference type="NCBI Taxonomy" id="52824"/>
    <lineage>
        <taxon>Eukaryota</taxon>
        <taxon>Viridiplantae</taxon>
        <taxon>Streptophyta</taxon>
        <taxon>Embryophyta</taxon>
        <taxon>Tracheophyta</taxon>
        <taxon>Spermatophyta</taxon>
        <taxon>Magnoliopsida</taxon>
        <taxon>eudicotyledons</taxon>
        <taxon>Gunneridae</taxon>
        <taxon>Pentapetalae</taxon>
        <taxon>rosids</taxon>
        <taxon>malvids</taxon>
        <taxon>Brassicales</taxon>
        <taxon>Brassicaceae</taxon>
        <taxon>Brassiceae</taxon>
        <taxon>Brassica</taxon>
    </lineage>
</organism>
<reference evidence="1 2" key="1">
    <citation type="submission" date="2020-02" db="EMBL/GenBank/DDBJ databases">
        <authorList>
            <person name="Ma Q."/>
            <person name="Huang Y."/>
            <person name="Song X."/>
            <person name="Pei D."/>
        </authorList>
    </citation>
    <scope>NUCLEOTIDE SEQUENCE [LARGE SCALE GENOMIC DNA]</scope>
    <source>
        <strain evidence="1">Sxm20200214</strain>
        <tissue evidence="1">Leaf</tissue>
    </source>
</reference>
<comment type="caution">
    <text evidence="1">The sequence shown here is derived from an EMBL/GenBank/DDBJ whole genome shotgun (WGS) entry which is preliminary data.</text>
</comment>
<keyword evidence="2" id="KW-1185">Reference proteome</keyword>
<protein>
    <submittedName>
        <fullName evidence="1">Uncharacterized protein</fullName>
    </submittedName>
</protein>
<dbReference type="EMBL" id="JAAMPC010000008">
    <property type="protein sequence ID" value="KAG2299774.1"/>
    <property type="molecule type" value="Genomic_DNA"/>
</dbReference>
<evidence type="ECO:0000313" key="2">
    <source>
        <dbReference type="Proteomes" id="UP000886595"/>
    </source>
</evidence>
<dbReference type="Proteomes" id="UP000886595">
    <property type="component" value="Unassembled WGS sequence"/>
</dbReference>
<dbReference type="AlphaFoldDB" id="A0A8X7V2G5"/>
<gene>
    <name evidence="1" type="ORF">Bca52824_036246</name>
</gene>
<accession>A0A8X7V2G5</accession>
<sequence length="65" mass="7595">MSVLHIFLCVPTPVSYLDAGLGKTKLNQPQWLTESTRLLHIPSVALRLHLYRKKAYSIILIWFRF</sequence>
<name>A0A8X7V2G5_BRACI</name>
<evidence type="ECO:0000313" key="1">
    <source>
        <dbReference type="EMBL" id="KAG2299774.1"/>
    </source>
</evidence>
<proteinExistence type="predicted"/>